<comment type="caution">
    <text evidence="6">The sequence shown here is derived from an EMBL/GenBank/DDBJ whole genome shotgun (WGS) entry which is preliminary data.</text>
</comment>
<dbReference type="Gene3D" id="3.40.50.1360">
    <property type="match status" value="1"/>
</dbReference>
<sequence length="338" mass="37238">MTNVRTSNERTPMPVRPNDQIIHKAAWLYYTHGLRQDEVAQRLEISRASIAMYLRKAREMGIVTISTSSELFSDDVLARELEDATGLNTVWLVPEDRQAMDPAAEMPVVAASVFLELLNKGDRVGVAWGRTVYHIADVMPFADLSGVTVVQLCGNLGAPYSYRPDQCTTEIARRLNAEGINFYAPLVLSSERLADELRGEPVIKEQLATIPDCNLALYSVGGIEDDSHLVKCGALSAADMHAMGKKGAAGVIAGQLIDREGQWLDCNHNRRCISADLDSIRAIKKRMLVVQEDNKFEPLVAALKGSFASHLVVTTSMARRILDRWSKDGLDKGSSRKA</sequence>
<gene>
    <name evidence="6" type="ORF">BLA27_20190</name>
</gene>
<keyword evidence="2" id="KW-0805">Transcription regulation</keyword>
<reference evidence="6 7" key="1">
    <citation type="submission" date="2016-10" db="EMBL/GenBank/DDBJ databases">
        <title>The Draft Genome Sequence of the Potato Rhizosphere Bacteria Ochrobactrum sp. IPA7.2.</title>
        <authorList>
            <person name="Gogoleva N.E."/>
            <person name="Khlopko Y.A."/>
            <person name="Burygin G.L."/>
            <person name="Plotnikov A.O."/>
        </authorList>
    </citation>
    <scope>NUCLEOTIDE SEQUENCE [LARGE SCALE GENOMIC DNA]</scope>
    <source>
        <strain evidence="6 7">IPA7.2</strain>
    </source>
</reference>
<evidence type="ECO:0000259" key="5">
    <source>
        <dbReference type="Pfam" id="PF04198"/>
    </source>
</evidence>
<dbReference type="SUPFAM" id="SSF100950">
    <property type="entry name" value="NagB/RpiA/CoA transferase-like"/>
    <property type="match status" value="1"/>
</dbReference>
<evidence type="ECO:0000256" key="1">
    <source>
        <dbReference type="ARBA" id="ARBA00010466"/>
    </source>
</evidence>
<dbReference type="Gene3D" id="1.10.10.10">
    <property type="entry name" value="Winged helix-like DNA-binding domain superfamily/Winged helix DNA-binding domain"/>
    <property type="match status" value="1"/>
</dbReference>
<dbReference type="PANTHER" id="PTHR34294">
    <property type="entry name" value="TRANSCRIPTIONAL REGULATOR-RELATED"/>
    <property type="match status" value="1"/>
</dbReference>
<dbReference type="PANTHER" id="PTHR34294:SF1">
    <property type="entry name" value="TRANSCRIPTIONAL REGULATOR LSRR"/>
    <property type="match status" value="1"/>
</dbReference>
<comment type="similarity">
    <text evidence="1">Belongs to the SorC transcriptional regulatory family.</text>
</comment>
<keyword evidence="3" id="KW-0238">DNA-binding</keyword>
<evidence type="ECO:0000313" key="7">
    <source>
        <dbReference type="Proteomes" id="UP000182985"/>
    </source>
</evidence>
<dbReference type="RefSeq" id="WP_071633268.1">
    <property type="nucleotide sequence ID" value="NZ_JBHJZM010000001.1"/>
</dbReference>
<dbReference type="Pfam" id="PF04198">
    <property type="entry name" value="Sugar-bind"/>
    <property type="match status" value="1"/>
</dbReference>
<keyword evidence="4" id="KW-0804">Transcription</keyword>
<dbReference type="Proteomes" id="UP000182985">
    <property type="component" value="Unassembled WGS sequence"/>
</dbReference>
<dbReference type="GO" id="GO:0030246">
    <property type="term" value="F:carbohydrate binding"/>
    <property type="evidence" value="ECO:0007669"/>
    <property type="project" value="InterPro"/>
</dbReference>
<accession>A0A1J6HU68</accession>
<feature type="domain" description="Sugar-binding" evidence="5">
    <location>
        <begin position="76"/>
        <end position="322"/>
    </location>
</feature>
<dbReference type="AlphaFoldDB" id="A0A1J6HU68"/>
<dbReference type="InterPro" id="IPR036388">
    <property type="entry name" value="WH-like_DNA-bd_sf"/>
</dbReference>
<organism evidence="6 7">
    <name type="scientific">Brucella cytisi</name>
    <dbReference type="NCBI Taxonomy" id="407152"/>
    <lineage>
        <taxon>Bacteria</taxon>
        <taxon>Pseudomonadati</taxon>
        <taxon>Pseudomonadota</taxon>
        <taxon>Alphaproteobacteria</taxon>
        <taxon>Hyphomicrobiales</taxon>
        <taxon>Brucellaceae</taxon>
        <taxon>Brucella/Ochrobactrum group</taxon>
        <taxon>Brucella</taxon>
    </lineage>
</organism>
<name>A0A1J6HU68_9HYPH</name>
<dbReference type="InterPro" id="IPR007324">
    <property type="entry name" value="Sugar-bd_dom_put"/>
</dbReference>
<dbReference type="InterPro" id="IPR051054">
    <property type="entry name" value="SorC_transcr_regulators"/>
</dbReference>
<evidence type="ECO:0000256" key="2">
    <source>
        <dbReference type="ARBA" id="ARBA00023015"/>
    </source>
</evidence>
<keyword evidence="7" id="KW-1185">Reference proteome</keyword>
<evidence type="ECO:0000313" key="6">
    <source>
        <dbReference type="EMBL" id="OIS91743.1"/>
    </source>
</evidence>
<evidence type="ECO:0000256" key="3">
    <source>
        <dbReference type="ARBA" id="ARBA00023125"/>
    </source>
</evidence>
<dbReference type="EMBL" id="MOEC01000024">
    <property type="protein sequence ID" value="OIS91743.1"/>
    <property type="molecule type" value="Genomic_DNA"/>
</dbReference>
<evidence type="ECO:0000256" key="4">
    <source>
        <dbReference type="ARBA" id="ARBA00023163"/>
    </source>
</evidence>
<dbReference type="InterPro" id="IPR037171">
    <property type="entry name" value="NagB/RpiA_transferase-like"/>
</dbReference>
<protein>
    <recommendedName>
        <fullName evidence="5">Sugar-binding domain-containing protein</fullName>
    </recommendedName>
</protein>
<dbReference type="GO" id="GO:0003677">
    <property type="term" value="F:DNA binding"/>
    <property type="evidence" value="ECO:0007669"/>
    <property type="project" value="UniProtKB-KW"/>
</dbReference>
<proteinExistence type="inferred from homology"/>